<dbReference type="InterPro" id="IPR036097">
    <property type="entry name" value="HisK_dim/P_sf"/>
</dbReference>
<dbReference type="SMART" id="SM00388">
    <property type="entry name" value="HisKA"/>
    <property type="match status" value="1"/>
</dbReference>
<feature type="transmembrane region" description="Helical" evidence="7">
    <location>
        <begin position="199"/>
        <end position="217"/>
    </location>
</feature>
<evidence type="ECO:0000313" key="11">
    <source>
        <dbReference type="Proteomes" id="UP001242314"/>
    </source>
</evidence>
<feature type="transmembrane region" description="Helical" evidence="7">
    <location>
        <begin position="340"/>
        <end position="362"/>
    </location>
</feature>
<dbReference type="PROSITE" id="PS50110">
    <property type="entry name" value="RESPONSE_REGULATORY"/>
    <property type="match status" value="1"/>
</dbReference>
<accession>A0ABT9GHB4</accession>
<evidence type="ECO:0000256" key="2">
    <source>
        <dbReference type="ARBA" id="ARBA00012438"/>
    </source>
</evidence>
<dbReference type="Proteomes" id="UP001242314">
    <property type="component" value="Unassembled WGS sequence"/>
</dbReference>
<evidence type="ECO:0000256" key="6">
    <source>
        <dbReference type="PROSITE-ProRule" id="PRU00169"/>
    </source>
</evidence>
<dbReference type="SUPFAM" id="SSF52172">
    <property type="entry name" value="CheY-like"/>
    <property type="match status" value="1"/>
</dbReference>
<keyword evidence="10" id="KW-0547">Nucleotide-binding</keyword>
<keyword evidence="7" id="KW-1133">Transmembrane helix</keyword>
<evidence type="ECO:0000256" key="1">
    <source>
        <dbReference type="ARBA" id="ARBA00000085"/>
    </source>
</evidence>
<keyword evidence="4" id="KW-0808">Transferase</keyword>
<keyword evidence="10" id="KW-0067">ATP-binding</keyword>
<dbReference type="GO" id="GO:0005524">
    <property type="term" value="F:ATP binding"/>
    <property type="evidence" value="ECO:0007669"/>
    <property type="project" value="UniProtKB-KW"/>
</dbReference>
<dbReference type="InterPro" id="IPR004358">
    <property type="entry name" value="Sig_transdc_His_kin-like_C"/>
</dbReference>
<dbReference type="Gene3D" id="1.10.4160.10">
    <property type="entry name" value="Hydantoin permease"/>
    <property type="match status" value="1"/>
</dbReference>
<evidence type="ECO:0000259" key="8">
    <source>
        <dbReference type="PROSITE" id="PS50109"/>
    </source>
</evidence>
<dbReference type="Gene3D" id="1.10.287.130">
    <property type="match status" value="1"/>
</dbReference>
<dbReference type="CDD" id="cd16922">
    <property type="entry name" value="HATPase_EvgS-ArcB-TorS-like"/>
    <property type="match status" value="1"/>
</dbReference>
<evidence type="ECO:0000313" key="10">
    <source>
        <dbReference type="EMBL" id="MDP4485268.1"/>
    </source>
</evidence>
<evidence type="ECO:0000256" key="4">
    <source>
        <dbReference type="ARBA" id="ARBA00022679"/>
    </source>
</evidence>
<dbReference type="SUPFAM" id="SSF47384">
    <property type="entry name" value="Homodimeric domain of signal transducing histidine kinase"/>
    <property type="match status" value="1"/>
</dbReference>
<feature type="modified residue" description="4-aspartylphosphate" evidence="6">
    <location>
        <position position="944"/>
    </location>
</feature>
<comment type="caution">
    <text evidence="10">The sequence shown here is derived from an EMBL/GenBank/DDBJ whole genome shotgun (WGS) entry which is preliminary data.</text>
</comment>
<feature type="domain" description="Response regulatory" evidence="9">
    <location>
        <begin position="895"/>
        <end position="1009"/>
    </location>
</feature>
<feature type="transmembrane region" description="Helical" evidence="7">
    <location>
        <begin position="122"/>
        <end position="143"/>
    </location>
</feature>
<feature type="transmembrane region" description="Helical" evidence="7">
    <location>
        <begin position="538"/>
        <end position="566"/>
    </location>
</feature>
<dbReference type="SMART" id="SM00448">
    <property type="entry name" value="REC"/>
    <property type="match status" value="1"/>
</dbReference>
<keyword evidence="7" id="KW-0472">Membrane</keyword>
<feature type="domain" description="Histidine kinase" evidence="8">
    <location>
        <begin position="657"/>
        <end position="872"/>
    </location>
</feature>
<dbReference type="PANTHER" id="PTHR43047">
    <property type="entry name" value="TWO-COMPONENT HISTIDINE PROTEIN KINASE"/>
    <property type="match status" value="1"/>
</dbReference>
<dbReference type="InterPro" id="IPR003594">
    <property type="entry name" value="HATPase_dom"/>
</dbReference>
<dbReference type="EC" id="2.7.13.3" evidence="2"/>
<dbReference type="EMBL" id="JASGWX010000012">
    <property type="protein sequence ID" value="MDP4485268.1"/>
    <property type="molecule type" value="Genomic_DNA"/>
</dbReference>
<protein>
    <recommendedName>
        <fullName evidence="2">histidine kinase</fullName>
        <ecNumber evidence="2">2.7.13.3</ecNumber>
    </recommendedName>
</protein>
<dbReference type="SMART" id="SM00387">
    <property type="entry name" value="HATPase_c"/>
    <property type="match status" value="1"/>
</dbReference>
<dbReference type="Pfam" id="PF00072">
    <property type="entry name" value="Response_reg"/>
    <property type="match status" value="1"/>
</dbReference>
<keyword evidence="5" id="KW-0418">Kinase</keyword>
<dbReference type="PRINTS" id="PR00344">
    <property type="entry name" value="BCTRLSENSOR"/>
</dbReference>
<dbReference type="CDD" id="cd00082">
    <property type="entry name" value="HisKA"/>
    <property type="match status" value="1"/>
</dbReference>
<evidence type="ECO:0000259" key="9">
    <source>
        <dbReference type="PROSITE" id="PS50110"/>
    </source>
</evidence>
<keyword evidence="7" id="KW-0812">Transmembrane</keyword>
<dbReference type="Gene3D" id="3.30.565.10">
    <property type="entry name" value="Histidine kinase-like ATPase, C-terminal domain"/>
    <property type="match status" value="1"/>
</dbReference>
<feature type="transmembrane region" description="Helical" evidence="7">
    <location>
        <begin position="437"/>
        <end position="456"/>
    </location>
</feature>
<dbReference type="InterPro" id="IPR001789">
    <property type="entry name" value="Sig_transdc_resp-reg_receiver"/>
</dbReference>
<feature type="transmembrane region" description="Helical" evidence="7">
    <location>
        <begin position="52"/>
        <end position="74"/>
    </location>
</feature>
<feature type="transmembrane region" description="Helical" evidence="7">
    <location>
        <begin position="578"/>
        <end position="602"/>
    </location>
</feature>
<dbReference type="InterPro" id="IPR011006">
    <property type="entry name" value="CheY-like_superfamily"/>
</dbReference>
<dbReference type="SUPFAM" id="SSF55874">
    <property type="entry name" value="ATPase domain of HSP90 chaperone/DNA topoisomerase II/histidine kinase"/>
    <property type="match status" value="1"/>
</dbReference>
<feature type="transmembrane region" description="Helical" evidence="7">
    <location>
        <begin position="86"/>
        <end position="110"/>
    </location>
</feature>
<dbReference type="InterPro" id="IPR036890">
    <property type="entry name" value="HATPase_C_sf"/>
</dbReference>
<feature type="transmembrane region" description="Helical" evidence="7">
    <location>
        <begin position="407"/>
        <end position="425"/>
    </location>
</feature>
<sequence>MMEDFALRYTSKRARKSSFSRIAITSLGIVSFMVLEAIGGAITLSYGYINAVYAILALVAVVFISGLPISYYAAKYGVDVDLLSRGAGFGYMGSTITSLIYASFTFIFFALEAAIMAMALQVWLQIPLSIGYAISALVVIPLVSHGITNISRFQLWTQPIWFVLQMFPLIYIFNHSDVNLTGWMNFNGDAGESAEHFDILLFGAASAVLLSLVAQIGEQVDFLRFLPVATNSKNKKKWWLAVIFAGPGWVIFGAAKLLLGSFLAYFALMHNVDREMANDPVHMYQTIFSFMFNDTTLSIALAAIFVILSQLKINVANAYAGSLAWSNFFSRLTHNHPGRVVWMIFNILIALLLMELGVYHTIESMLQVYSVLVLAWLSSVVADLIINKPLGIGPAHIEFRRSKLYDINPVGVGSMIIASTVGFLAHSGLLGPIAKALGSYIAFIIPFISVPIIGLLTKGKYYLNSTPHDELPISNTCCICENSFDKEDMAYCPAYQQTICSLCCSLDARCADKCRDQATFSAQIKSILKRYFNSKSTILASTAITQWVIVTTVLSCIIAAVLFLIYKQIPKNSPELDALFTSLLFKIFFFLLIIVGVVSWLFTLARESSRTTLTELREQTSALASEISAHEKTSKAFQLAVTTAESANQAKSRYLAGLSHELRTPLNVLLGYAQLLSKDTELKQETRQSINTMKRNGEHLADLIEGLLEVSKIEAGRLSIHRDEVHLRPLLEQLVNMFELQASSKGLEFKYNFPAYLPEFVTVDKQRFRQILINLISNAIKFTQYGTVSFTVVYRNEVGHFEITDTGPGISEADKEIIFKPFERVTDNATLPGTGLGLTISRALSDLMGGDISLNSEIGKGSCFKLSLLLPKIKKEHAENISENTIKGYEGVRKIVLVVDDEIGQRELISDIMTPIGFNLISADSAFSAMTELNNKNIDIILMDLKMPGVNGWQAAKQIRNSGFLQPIIIVSANVRDLEVSNTANGQHNDYLVKPFDINTLLEKVGYWLNLTWQHHIPAKTSHETEGHNLTLVGKNQYQTLKVTAEIGYLSGFINKLNKINEEYAFPDDTYRQLRDYAQQCQFQKIIKRLEDLIEVSNDNARDTIKE</sequence>
<name>A0ABT9GHB4_9GAMM</name>
<proteinExistence type="predicted"/>
<evidence type="ECO:0000256" key="5">
    <source>
        <dbReference type="ARBA" id="ARBA00022777"/>
    </source>
</evidence>
<dbReference type="InterPro" id="IPR005467">
    <property type="entry name" value="His_kinase_dom"/>
</dbReference>
<feature type="transmembrane region" description="Helical" evidence="7">
    <location>
        <begin position="155"/>
        <end position="173"/>
    </location>
</feature>
<dbReference type="Gene3D" id="3.40.50.2300">
    <property type="match status" value="1"/>
</dbReference>
<dbReference type="PROSITE" id="PS50109">
    <property type="entry name" value="HIS_KIN"/>
    <property type="match status" value="1"/>
</dbReference>
<evidence type="ECO:0000256" key="3">
    <source>
        <dbReference type="ARBA" id="ARBA00022553"/>
    </source>
</evidence>
<comment type="catalytic activity">
    <reaction evidence="1">
        <text>ATP + protein L-histidine = ADP + protein N-phospho-L-histidine.</text>
        <dbReference type="EC" id="2.7.13.3"/>
    </reaction>
</comment>
<keyword evidence="3 6" id="KW-0597">Phosphoprotein</keyword>
<organism evidence="10 11">
    <name type="scientific">Pseudoalteromonas distincta</name>
    <dbReference type="NCBI Taxonomy" id="77608"/>
    <lineage>
        <taxon>Bacteria</taxon>
        <taxon>Pseudomonadati</taxon>
        <taxon>Pseudomonadota</taxon>
        <taxon>Gammaproteobacteria</taxon>
        <taxon>Alteromonadales</taxon>
        <taxon>Pseudoalteromonadaceae</taxon>
        <taxon>Pseudoalteromonas</taxon>
    </lineage>
</organism>
<feature type="transmembrane region" description="Helical" evidence="7">
    <location>
        <begin position="21"/>
        <end position="46"/>
    </location>
</feature>
<dbReference type="Pfam" id="PF02518">
    <property type="entry name" value="HATPase_c"/>
    <property type="match status" value="1"/>
</dbReference>
<dbReference type="Pfam" id="PF00512">
    <property type="entry name" value="HisKA"/>
    <property type="match status" value="1"/>
</dbReference>
<dbReference type="RefSeq" id="WP_152609353.1">
    <property type="nucleotide sequence ID" value="NZ_JASGWX010000012.1"/>
</dbReference>
<feature type="transmembrane region" description="Helical" evidence="7">
    <location>
        <begin position="238"/>
        <end position="267"/>
    </location>
</feature>
<dbReference type="CDD" id="cd17546">
    <property type="entry name" value="REC_hyHK_CKI1_RcsC-like"/>
    <property type="match status" value="1"/>
</dbReference>
<evidence type="ECO:0000256" key="7">
    <source>
        <dbReference type="SAM" id="Phobius"/>
    </source>
</evidence>
<feature type="transmembrane region" description="Helical" evidence="7">
    <location>
        <begin position="287"/>
        <end position="308"/>
    </location>
</feature>
<reference evidence="10 11" key="1">
    <citation type="submission" date="2023-04" db="EMBL/GenBank/DDBJ databases">
        <title>Novel Pseudoalteromonas species isolated from Pacific coral.</title>
        <authorList>
            <person name="Videau P."/>
            <person name="Shlafstein M.D."/>
            <person name="Oline D.K."/>
            <person name="Strangman W.K."/>
            <person name="Hahnke R.L."/>
            <person name="Saw J.H."/>
            <person name="Ushijima B."/>
        </authorList>
    </citation>
    <scope>NUCLEOTIDE SEQUENCE [LARGE SCALE GENOMIC DNA]</scope>
    <source>
        <strain evidence="10 11">LMG 14908</strain>
    </source>
</reference>
<gene>
    <name evidence="10" type="ORF">QDH73_14745</name>
</gene>
<dbReference type="InterPro" id="IPR003661">
    <property type="entry name" value="HisK_dim/P_dom"/>
</dbReference>
<keyword evidence="11" id="KW-1185">Reference proteome</keyword>